<dbReference type="InterPro" id="IPR001245">
    <property type="entry name" value="Ser-Thr/Tyr_kinase_cat_dom"/>
</dbReference>
<name>A0A5J9UJ89_9POAL</name>
<dbReference type="InterPro" id="IPR017441">
    <property type="entry name" value="Protein_kinase_ATP_BS"/>
</dbReference>
<feature type="non-terminal residue" evidence="5">
    <location>
        <position position="1"/>
    </location>
</feature>
<dbReference type="InterPro" id="IPR025287">
    <property type="entry name" value="WAK_GUB"/>
</dbReference>
<keyword evidence="2" id="KW-0732">Signal</keyword>
<keyword evidence="6" id="KW-1185">Reference proteome</keyword>
<protein>
    <recommendedName>
        <fullName evidence="4">Protein kinase domain-containing protein</fullName>
    </recommendedName>
</protein>
<dbReference type="InterPro" id="IPR011009">
    <property type="entry name" value="Kinase-like_dom_sf"/>
</dbReference>
<dbReference type="Gramene" id="TVU23445">
    <property type="protein sequence ID" value="TVU23445"/>
    <property type="gene ID" value="EJB05_25812"/>
</dbReference>
<sequence>MPPITKPNCPSKCGDVDIHFPFGIRDDCALPKFKLTCNSSSSSPPRLYRGNLEVMSITVETGEMRIVSPVSYICYNSSNTIEFDQLAGWNISVSRSFLISKRRNMFTAIGCSTLAFLQGSEVLTGCISSCDSLEDAARDKDECAGLGCCQTAIPGNLSRVVVDWKYRTGDSNPAWNSHAVTPSWPRKTGTYQFYREDLMREGNKSFITSPNGTNLPLVLDWAIKGDRPCYVGNGTSATYACASNNSTCVNATQGNGYLCNCSQGFPGNPYLAGGCIKDELKMITKQYSKPIGGGNFGKVFMGITKDNQQVAVKRSIVQDSRKTQEGGEFVDEITFQLEMRHKNLVRACWVLP</sequence>
<reference evidence="5 6" key="1">
    <citation type="journal article" date="2019" name="Sci. Rep.">
        <title>A high-quality genome of Eragrostis curvula grass provides insights into Poaceae evolution and supports new strategies to enhance forage quality.</title>
        <authorList>
            <person name="Carballo J."/>
            <person name="Santos B.A.C.M."/>
            <person name="Zappacosta D."/>
            <person name="Garbus I."/>
            <person name="Selva J.P."/>
            <person name="Gallo C.A."/>
            <person name="Diaz A."/>
            <person name="Albertini E."/>
            <person name="Caccamo M."/>
            <person name="Echenique V."/>
        </authorList>
    </citation>
    <scope>NUCLEOTIDE SEQUENCE [LARGE SCALE GENOMIC DNA]</scope>
    <source>
        <strain evidence="6">cv. Victoria</strain>
        <tissue evidence="5">Leaf</tissue>
    </source>
</reference>
<evidence type="ECO:0000256" key="3">
    <source>
        <dbReference type="PROSITE-ProRule" id="PRU10141"/>
    </source>
</evidence>
<dbReference type="PANTHER" id="PTHR33491">
    <property type="entry name" value="OSJNBA0016N04.9 PROTEIN"/>
    <property type="match status" value="1"/>
</dbReference>
<evidence type="ECO:0000256" key="2">
    <source>
        <dbReference type="ARBA" id="ARBA00022729"/>
    </source>
</evidence>
<dbReference type="Pfam" id="PF07714">
    <property type="entry name" value="PK_Tyr_Ser-Thr"/>
    <property type="match status" value="1"/>
</dbReference>
<organism evidence="5 6">
    <name type="scientific">Eragrostis curvula</name>
    <name type="common">weeping love grass</name>
    <dbReference type="NCBI Taxonomy" id="38414"/>
    <lineage>
        <taxon>Eukaryota</taxon>
        <taxon>Viridiplantae</taxon>
        <taxon>Streptophyta</taxon>
        <taxon>Embryophyta</taxon>
        <taxon>Tracheophyta</taxon>
        <taxon>Spermatophyta</taxon>
        <taxon>Magnoliopsida</taxon>
        <taxon>Liliopsida</taxon>
        <taxon>Poales</taxon>
        <taxon>Poaceae</taxon>
        <taxon>PACMAD clade</taxon>
        <taxon>Chloridoideae</taxon>
        <taxon>Eragrostideae</taxon>
        <taxon>Eragrostidinae</taxon>
        <taxon>Eragrostis</taxon>
    </lineage>
</organism>
<evidence type="ECO:0000259" key="4">
    <source>
        <dbReference type="PROSITE" id="PS50011"/>
    </source>
</evidence>
<dbReference type="Gene3D" id="3.30.200.20">
    <property type="entry name" value="Phosphorylase Kinase, domain 1"/>
    <property type="match status" value="1"/>
</dbReference>
<dbReference type="PROSITE" id="PS50011">
    <property type="entry name" value="PROTEIN_KINASE_DOM"/>
    <property type="match status" value="1"/>
</dbReference>
<dbReference type="Pfam" id="PF13947">
    <property type="entry name" value="GUB_WAK_bind"/>
    <property type="match status" value="1"/>
</dbReference>
<feature type="domain" description="Protein kinase" evidence="4">
    <location>
        <begin position="285"/>
        <end position="352"/>
    </location>
</feature>
<dbReference type="GO" id="GO:0005524">
    <property type="term" value="F:ATP binding"/>
    <property type="evidence" value="ECO:0007669"/>
    <property type="project" value="UniProtKB-UniRule"/>
</dbReference>
<comment type="caution">
    <text evidence="5">The sequence shown here is derived from an EMBL/GenBank/DDBJ whole genome shotgun (WGS) entry which is preliminary data.</text>
</comment>
<dbReference type="Proteomes" id="UP000324897">
    <property type="component" value="Chromosome 2"/>
</dbReference>
<proteinExistence type="predicted"/>
<gene>
    <name evidence="5" type="ORF">EJB05_25812</name>
</gene>
<dbReference type="InterPro" id="IPR000719">
    <property type="entry name" value="Prot_kinase_dom"/>
</dbReference>
<keyword evidence="3" id="KW-0547">Nucleotide-binding</keyword>
<dbReference type="PROSITE" id="PS00107">
    <property type="entry name" value="PROTEIN_KINASE_ATP"/>
    <property type="match status" value="1"/>
</dbReference>
<accession>A0A5J9UJ89</accession>
<dbReference type="GO" id="GO:0004672">
    <property type="term" value="F:protein kinase activity"/>
    <property type="evidence" value="ECO:0007669"/>
    <property type="project" value="InterPro"/>
</dbReference>
<evidence type="ECO:0000313" key="6">
    <source>
        <dbReference type="Proteomes" id="UP000324897"/>
    </source>
</evidence>
<dbReference type="AlphaFoldDB" id="A0A5J9UJ89"/>
<dbReference type="SUPFAM" id="SSF56112">
    <property type="entry name" value="Protein kinase-like (PK-like)"/>
    <property type="match status" value="1"/>
</dbReference>
<evidence type="ECO:0000256" key="1">
    <source>
        <dbReference type="ARBA" id="ARBA00004167"/>
    </source>
</evidence>
<comment type="subcellular location">
    <subcellularLocation>
        <location evidence="1">Membrane</location>
        <topology evidence="1">Single-pass membrane protein</topology>
    </subcellularLocation>
</comment>
<keyword evidence="3" id="KW-0067">ATP-binding</keyword>
<dbReference type="OrthoDB" id="692609at2759"/>
<evidence type="ECO:0000313" key="5">
    <source>
        <dbReference type="EMBL" id="TVU23445.1"/>
    </source>
</evidence>
<dbReference type="EMBL" id="RWGY01000013">
    <property type="protein sequence ID" value="TVU23445.1"/>
    <property type="molecule type" value="Genomic_DNA"/>
</dbReference>
<feature type="binding site" evidence="3">
    <location>
        <position position="313"/>
    </location>
    <ligand>
        <name>ATP</name>
        <dbReference type="ChEBI" id="CHEBI:30616"/>
    </ligand>
</feature>
<dbReference type="GO" id="GO:0016020">
    <property type="term" value="C:membrane"/>
    <property type="evidence" value="ECO:0007669"/>
    <property type="project" value="UniProtKB-SubCell"/>
</dbReference>
<dbReference type="GO" id="GO:0030247">
    <property type="term" value="F:polysaccharide binding"/>
    <property type="evidence" value="ECO:0007669"/>
    <property type="project" value="InterPro"/>
</dbReference>